<evidence type="ECO:0000313" key="2">
    <source>
        <dbReference type="Proteomes" id="UP001375240"/>
    </source>
</evidence>
<dbReference type="AlphaFoldDB" id="A0AAV9VD95"/>
<keyword evidence="2" id="KW-1185">Reference proteome</keyword>
<proteinExistence type="predicted"/>
<protein>
    <submittedName>
        <fullName evidence="1">Uncharacterized protein</fullName>
    </submittedName>
</protein>
<sequence>MTSSVNIIHALNLSPDWSVKYHNEVTGRTYTLPKMTPGKIPCSEYHKDPLPHKDGNEDDKRLVVELNDTEFKLCHDEQKRNVDLALNIYVDAAQNSEPAADQDSYVVAGRTIKINSIWEYNYIVELYKVKINGQDEGLLNVQDGAIDESQFNELVDAKKLEQVDVYRTQKLEPKWIPDDNTRLGGHWGY</sequence>
<reference evidence="1 2" key="1">
    <citation type="submission" date="2019-10" db="EMBL/GenBank/DDBJ databases">
        <authorList>
            <person name="Palmer J.M."/>
        </authorList>
    </citation>
    <scope>NUCLEOTIDE SEQUENCE [LARGE SCALE GENOMIC DNA]</scope>
    <source>
        <strain evidence="1 2">TWF696</strain>
    </source>
</reference>
<accession>A0AAV9VD95</accession>
<gene>
    <name evidence="1" type="ORF">TWF696_000061</name>
</gene>
<dbReference type="Proteomes" id="UP001375240">
    <property type="component" value="Unassembled WGS sequence"/>
</dbReference>
<organism evidence="1 2">
    <name type="scientific">Orbilia brochopaga</name>
    <dbReference type="NCBI Taxonomy" id="3140254"/>
    <lineage>
        <taxon>Eukaryota</taxon>
        <taxon>Fungi</taxon>
        <taxon>Dikarya</taxon>
        <taxon>Ascomycota</taxon>
        <taxon>Pezizomycotina</taxon>
        <taxon>Orbiliomycetes</taxon>
        <taxon>Orbiliales</taxon>
        <taxon>Orbiliaceae</taxon>
        <taxon>Orbilia</taxon>
    </lineage>
</organism>
<comment type="caution">
    <text evidence="1">The sequence shown here is derived from an EMBL/GenBank/DDBJ whole genome shotgun (WGS) entry which is preliminary data.</text>
</comment>
<dbReference type="EMBL" id="JAVHNQ010000001">
    <property type="protein sequence ID" value="KAK6358881.1"/>
    <property type="molecule type" value="Genomic_DNA"/>
</dbReference>
<evidence type="ECO:0000313" key="1">
    <source>
        <dbReference type="EMBL" id="KAK6358881.1"/>
    </source>
</evidence>
<name>A0AAV9VD95_9PEZI</name>